<proteinExistence type="inferred from homology"/>
<evidence type="ECO:0000256" key="1">
    <source>
        <dbReference type="ARBA" id="ARBA00004141"/>
    </source>
</evidence>
<dbReference type="PROSITE" id="PS50920">
    <property type="entry name" value="SOLCAR"/>
    <property type="match status" value="2"/>
</dbReference>
<dbReference type="InterPro" id="IPR018108">
    <property type="entry name" value="MCP_transmembrane"/>
</dbReference>
<dbReference type="GO" id="GO:0016020">
    <property type="term" value="C:membrane"/>
    <property type="evidence" value="ECO:0007669"/>
    <property type="project" value="UniProtKB-SubCell"/>
</dbReference>
<comment type="subcellular location">
    <subcellularLocation>
        <location evidence="1">Membrane</location>
        <topology evidence="1">Multi-pass membrane protein</topology>
    </subcellularLocation>
</comment>
<dbReference type="Gene3D" id="1.50.40.10">
    <property type="entry name" value="Mitochondrial carrier domain"/>
    <property type="match status" value="1"/>
</dbReference>
<keyword evidence="7 8" id="KW-0472">Membrane</keyword>
<dbReference type="PRINTS" id="PR00926">
    <property type="entry name" value="MITOCARRIER"/>
</dbReference>
<comment type="similarity">
    <text evidence="2 9">Belongs to the mitochondrial carrier (TC 2.A.29) family.</text>
</comment>
<dbReference type="EMBL" id="VTPC01001036">
    <property type="protein sequence ID" value="KAF2903411.1"/>
    <property type="molecule type" value="Genomic_DNA"/>
</dbReference>
<dbReference type="Pfam" id="PF00153">
    <property type="entry name" value="Mito_carr"/>
    <property type="match status" value="4"/>
</dbReference>
<evidence type="ECO:0000313" key="11">
    <source>
        <dbReference type="EMBL" id="KAF2903411.1"/>
    </source>
</evidence>
<evidence type="ECO:0000256" key="6">
    <source>
        <dbReference type="ARBA" id="ARBA00022989"/>
    </source>
</evidence>
<dbReference type="AlphaFoldDB" id="A0A8K0DHK4"/>
<comment type="caution">
    <text evidence="11">The sequence shown here is derived from an EMBL/GenBank/DDBJ whole genome shotgun (WGS) entry which is preliminary data.</text>
</comment>
<dbReference type="Proteomes" id="UP000801492">
    <property type="component" value="Unassembled WGS sequence"/>
</dbReference>
<dbReference type="InterPro" id="IPR002067">
    <property type="entry name" value="MCP"/>
</dbReference>
<evidence type="ECO:0000256" key="3">
    <source>
        <dbReference type="ARBA" id="ARBA00022448"/>
    </source>
</evidence>
<feature type="repeat" description="Solcar" evidence="8">
    <location>
        <begin position="5"/>
        <end position="78"/>
    </location>
</feature>
<evidence type="ECO:0000256" key="4">
    <source>
        <dbReference type="ARBA" id="ARBA00022692"/>
    </source>
</evidence>
<accession>A0A8K0DHK4</accession>
<dbReference type="InterPro" id="IPR023395">
    <property type="entry name" value="MCP_dom_sf"/>
</dbReference>
<dbReference type="OrthoDB" id="276989at2759"/>
<evidence type="ECO:0000256" key="10">
    <source>
        <dbReference type="SAM" id="Phobius"/>
    </source>
</evidence>
<keyword evidence="12" id="KW-1185">Reference proteome</keyword>
<gene>
    <name evidence="11" type="ORF">ILUMI_02789</name>
</gene>
<evidence type="ECO:0008006" key="13">
    <source>
        <dbReference type="Google" id="ProtNLM"/>
    </source>
</evidence>
<feature type="transmembrane region" description="Helical" evidence="10">
    <location>
        <begin position="6"/>
        <end position="28"/>
    </location>
</feature>
<feature type="repeat" description="Solcar" evidence="8">
    <location>
        <begin position="87"/>
        <end position="176"/>
    </location>
</feature>
<evidence type="ECO:0000256" key="7">
    <source>
        <dbReference type="ARBA" id="ARBA00023136"/>
    </source>
</evidence>
<evidence type="ECO:0000313" key="12">
    <source>
        <dbReference type="Proteomes" id="UP000801492"/>
    </source>
</evidence>
<keyword evidence="5" id="KW-0677">Repeat</keyword>
<evidence type="ECO:0000256" key="2">
    <source>
        <dbReference type="ARBA" id="ARBA00006375"/>
    </source>
</evidence>
<organism evidence="11 12">
    <name type="scientific">Ignelater luminosus</name>
    <name type="common">Cucubano</name>
    <name type="synonym">Pyrophorus luminosus</name>
    <dbReference type="NCBI Taxonomy" id="2038154"/>
    <lineage>
        <taxon>Eukaryota</taxon>
        <taxon>Metazoa</taxon>
        <taxon>Ecdysozoa</taxon>
        <taxon>Arthropoda</taxon>
        <taxon>Hexapoda</taxon>
        <taxon>Insecta</taxon>
        <taxon>Pterygota</taxon>
        <taxon>Neoptera</taxon>
        <taxon>Endopterygota</taxon>
        <taxon>Coleoptera</taxon>
        <taxon>Polyphaga</taxon>
        <taxon>Elateriformia</taxon>
        <taxon>Elateroidea</taxon>
        <taxon>Elateridae</taxon>
        <taxon>Agrypninae</taxon>
        <taxon>Pyrophorini</taxon>
        <taxon>Ignelater</taxon>
    </lineage>
</organism>
<dbReference type="GO" id="GO:0055085">
    <property type="term" value="P:transmembrane transport"/>
    <property type="evidence" value="ECO:0007669"/>
    <property type="project" value="InterPro"/>
</dbReference>
<keyword evidence="6 10" id="KW-1133">Transmembrane helix</keyword>
<keyword evidence="4 8" id="KW-0812">Transmembrane</keyword>
<evidence type="ECO:0000256" key="9">
    <source>
        <dbReference type="RuleBase" id="RU000488"/>
    </source>
</evidence>
<sequence length="234" mass="25679">MVDRNLFVSSLCAGGIAGFVVDVVLFPLDTLKTRLQASQGFWKCGGFKGIYKGIGPQAIGSAPQAAIFFCTYETFKAFTTPLVSNQFHPLIHMTGASIAEVVCCLVRVPVEVVKQRRQTMLHVPGKPRMCSLKIFIHAYKTEGIIGGLYRGYGSTVIREIPFSFIQFPILEYLKVLYSQKFKNNIELEPWEVAICGSIAGGTAAAVTTPLDVIKTRIMLAPSSLAKKTRCLKSH</sequence>
<dbReference type="SUPFAM" id="SSF103506">
    <property type="entry name" value="Mitochondrial carrier"/>
    <property type="match status" value="1"/>
</dbReference>
<name>A0A8K0DHK4_IGNLU</name>
<dbReference type="PANTHER" id="PTHR45667">
    <property type="entry name" value="S-ADENOSYLMETHIONINE MITOCHONDRIAL CARRIER PROTEIN"/>
    <property type="match status" value="1"/>
</dbReference>
<evidence type="ECO:0000256" key="8">
    <source>
        <dbReference type="PROSITE-ProRule" id="PRU00282"/>
    </source>
</evidence>
<keyword evidence="3 9" id="KW-0813">Transport</keyword>
<evidence type="ECO:0000256" key="5">
    <source>
        <dbReference type="ARBA" id="ARBA00022737"/>
    </source>
</evidence>
<protein>
    <recommendedName>
        <fullName evidence="13">S-adenosylmethionine mitochondrial carrier protein</fullName>
    </recommendedName>
</protein>
<reference evidence="11" key="1">
    <citation type="submission" date="2019-08" db="EMBL/GenBank/DDBJ databases">
        <title>The genome of the North American firefly Photinus pyralis.</title>
        <authorList>
            <consortium name="Photinus pyralis genome working group"/>
            <person name="Fallon T.R."/>
            <person name="Sander Lower S.E."/>
            <person name="Weng J.-K."/>
        </authorList>
    </citation>
    <scope>NUCLEOTIDE SEQUENCE</scope>
    <source>
        <strain evidence="11">TRF0915ILg1</strain>
        <tissue evidence="11">Whole body</tissue>
    </source>
</reference>